<dbReference type="SMART" id="SM00233">
    <property type="entry name" value="PH"/>
    <property type="match status" value="1"/>
</dbReference>
<dbReference type="Proteomes" id="UP000053872">
    <property type="component" value="Unassembled WGS sequence"/>
</dbReference>
<dbReference type="EMBL" id="AKCR02000188">
    <property type="protein sequence ID" value="PKK18686.1"/>
    <property type="molecule type" value="Genomic_DNA"/>
</dbReference>
<dbReference type="Pfam" id="PF00621">
    <property type="entry name" value="RhoGEF"/>
    <property type="match status" value="1"/>
</dbReference>
<dbReference type="InterPro" id="IPR036865">
    <property type="entry name" value="CRAL-TRIO_dom_sf"/>
</dbReference>
<protein>
    <submittedName>
        <fullName evidence="6">Pleckstrin homology domain containing, family G (With RhoGef domain) member 4</fullName>
    </submittedName>
</protein>
<dbReference type="InterPro" id="IPR055251">
    <property type="entry name" value="SOS1_NGEF_PH"/>
</dbReference>
<keyword evidence="7" id="KW-1185">Reference proteome</keyword>
<dbReference type="GO" id="GO:0005085">
    <property type="term" value="F:guanyl-nucleotide exchange factor activity"/>
    <property type="evidence" value="ECO:0007669"/>
    <property type="project" value="UniProtKB-KW"/>
</dbReference>
<comment type="caution">
    <text evidence="6">The sequence shown here is derived from an EMBL/GenBank/DDBJ whole genome shotgun (WGS) entry which is preliminary data.</text>
</comment>
<feature type="region of interest" description="Disordered" evidence="3">
    <location>
        <begin position="684"/>
        <end position="719"/>
    </location>
</feature>
<dbReference type="InterPro" id="IPR035899">
    <property type="entry name" value="DBL_dom_sf"/>
</dbReference>
<feature type="compositionally biased region" description="Low complexity" evidence="3">
    <location>
        <begin position="170"/>
        <end position="182"/>
    </location>
</feature>
<feature type="region of interest" description="Disordered" evidence="3">
    <location>
        <begin position="1323"/>
        <end position="1391"/>
    </location>
</feature>
<feature type="region of interest" description="Disordered" evidence="3">
    <location>
        <begin position="1"/>
        <end position="65"/>
    </location>
</feature>
<evidence type="ECO:0000259" key="4">
    <source>
        <dbReference type="PROSITE" id="PS50003"/>
    </source>
</evidence>
<dbReference type="CDD" id="cd00170">
    <property type="entry name" value="SEC14"/>
    <property type="match status" value="1"/>
</dbReference>
<accession>A0A2I0LMN9</accession>
<evidence type="ECO:0000256" key="1">
    <source>
        <dbReference type="ARBA" id="ARBA00022553"/>
    </source>
</evidence>
<dbReference type="FunFam" id="2.30.29.30:FF:000078">
    <property type="entry name" value="Guanine nucleotide exchange factor DBS"/>
    <property type="match status" value="1"/>
</dbReference>
<dbReference type="InterPro" id="IPR001251">
    <property type="entry name" value="CRAL-TRIO_dom"/>
</dbReference>
<dbReference type="SMART" id="SM00325">
    <property type="entry name" value="RhoGEF"/>
    <property type="match status" value="1"/>
</dbReference>
<dbReference type="SUPFAM" id="SSF50729">
    <property type="entry name" value="PH domain-like"/>
    <property type="match status" value="1"/>
</dbReference>
<proteinExistence type="predicted"/>
<evidence type="ECO:0000256" key="2">
    <source>
        <dbReference type="ARBA" id="ARBA00022658"/>
    </source>
</evidence>
<reference evidence="6 7" key="1">
    <citation type="journal article" date="2013" name="Science">
        <title>Genomic diversity and evolution of the head crest in the rock pigeon.</title>
        <authorList>
            <person name="Shapiro M.D."/>
            <person name="Kronenberg Z."/>
            <person name="Li C."/>
            <person name="Domyan E.T."/>
            <person name="Pan H."/>
            <person name="Campbell M."/>
            <person name="Tan H."/>
            <person name="Huff C.D."/>
            <person name="Hu H."/>
            <person name="Vickrey A.I."/>
            <person name="Nielsen S.C."/>
            <person name="Stringham S.A."/>
            <person name="Hu H."/>
            <person name="Willerslev E."/>
            <person name="Gilbert M.T."/>
            <person name="Yandell M."/>
            <person name="Zhang G."/>
            <person name="Wang J."/>
        </authorList>
    </citation>
    <scope>NUCLEOTIDE SEQUENCE [LARGE SCALE GENOMIC DNA]</scope>
    <source>
        <tissue evidence="6">Blood</tissue>
    </source>
</reference>
<feature type="region of interest" description="Disordered" evidence="3">
    <location>
        <begin position="105"/>
        <end position="182"/>
    </location>
</feature>
<organism evidence="6 7">
    <name type="scientific">Columba livia</name>
    <name type="common">Rock dove</name>
    <dbReference type="NCBI Taxonomy" id="8932"/>
    <lineage>
        <taxon>Eukaryota</taxon>
        <taxon>Metazoa</taxon>
        <taxon>Chordata</taxon>
        <taxon>Craniata</taxon>
        <taxon>Vertebrata</taxon>
        <taxon>Euteleostomi</taxon>
        <taxon>Archelosauria</taxon>
        <taxon>Archosauria</taxon>
        <taxon>Dinosauria</taxon>
        <taxon>Saurischia</taxon>
        <taxon>Theropoda</taxon>
        <taxon>Coelurosauria</taxon>
        <taxon>Aves</taxon>
        <taxon>Neognathae</taxon>
        <taxon>Neoaves</taxon>
        <taxon>Columbimorphae</taxon>
        <taxon>Columbiformes</taxon>
        <taxon>Columbidae</taxon>
        <taxon>Columba</taxon>
    </lineage>
</organism>
<feature type="region of interest" description="Disordered" evidence="3">
    <location>
        <begin position="766"/>
        <end position="788"/>
    </location>
</feature>
<dbReference type="InterPro" id="IPR001849">
    <property type="entry name" value="PH_domain"/>
</dbReference>
<feature type="compositionally biased region" description="Basic and acidic residues" evidence="3">
    <location>
        <begin position="40"/>
        <end position="61"/>
    </location>
</feature>
<dbReference type="InterPro" id="IPR011993">
    <property type="entry name" value="PH-like_dom_sf"/>
</dbReference>
<dbReference type="InParanoid" id="A0A2I0LMN9"/>
<feature type="compositionally biased region" description="Polar residues" evidence="3">
    <location>
        <begin position="14"/>
        <end position="23"/>
    </location>
</feature>
<dbReference type="CDD" id="cd13242">
    <property type="entry name" value="PH_puratrophin-1"/>
    <property type="match status" value="1"/>
</dbReference>
<dbReference type="Gene3D" id="3.40.525.10">
    <property type="entry name" value="CRAL-TRIO lipid binding domain"/>
    <property type="match status" value="1"/>
</dbReference>
<dbReference type="STRING" id="8932.A0A2I0LMN9"/>
<dbReference type="PROSITE" id="PS50003">
    <property type="entry name" value="PH_DOMAIN"/>
    <property type="match status" value="1"/>
</dbReference>
<dbReference type="SUPFAM" id="SSF52087">
    <property type="entry name" value="CRAL/TRIO domain"/>
    <property type="match status" value="1"/>
</dbReference>
<dbReference type="PROSITE" id="PS50010">
    <property type="entry name" value="DH_2"/>
    <property type="match status" value="1"/>
</dbReference>
<evidence type="ECO:0000313" key="7">
    <source>
        <dbReference type="Proteomes" id="UP000053872"/>
    </source>
</evidence>
<feature type="compositionally biased region" description="Polar residues" evidence="3">
    <location>
        <begin position="771"/>
        <end position="780"/>
    </location>
</feature>
<evidence type="ECO:0000313" key="6">
    <source>
        <dbReference type="EMBL" id="PKK18686.1"/>
    </source>
</evidence>
<dbReference type="InterPro" id="IPR052231">
    <property type="entry name" value="Rho_GEF_signaling-related"/>
</dbReference>
<keyword evidence="1" id="KW-0597">Phosphoprotein</keyword>
<dbReference type="PANTHER" id="PTHR45845">
    <property type="entry name" value="RHO GUANINE NUCLEOTIDE EXCHANGE FACTOR-RELATED"/>
    <property type="match status" value="1"/>
</dbReference>
<name>A0A2I0LMN9_COLLI</name>
<feature type="compositionally biased region" description="Low complexity" evidence="3">
    <location>
        <begin position="1339"/>
        <end position="1361"/>
    </location>
</feature>
<dbReference type="PANTHER" id="PTHR45845:SF4">
    <property type="entry name" value="PLECKSTRIN HOMOLOGY DOMAIN CONTAINING, FAMILY G (WITH RHOGEF DOMAIN) MEMBER 4"/>
    <property type="match status" value="1"/>
</dbReference>
<dbReference type="Gene3D" id="1.20.58.60">
    <property type="match status" value="1"/>
</dbReference>
<evidence type="ECO:0000256" key="3">
    <source>
        <dbReference type="SAM" id="MobiDB-lite"/>
    </source>
</evidence>
<sequence length="1414" mass="158048">MLLATALSAGGDQTAEQLNNSDSLGPGARLEGSRQFRTQRFGERCEEPQKWPENQDSKGEENSVLNPECVAVQNLQEGEENERSFSYGEKLKTVALKTLESIEEELEAGPLSSGPTEGDAEPATPRSHREAASGVSSPKEVVLEGAEMRKEATGTDALKPVSTASAQEETSTAVTPPTSPVSGSAWGGRFASAIVKEVNPEVLRSGVACLPGTRDKSGRAVAIITTRNTIWLNPHCNTTELVRLLLYLHSIPRPECQALGLTVLVDARRCSPVPALFKAFSTLQDVDPHCIHGVLLLVERDLTFRMEKPSAVQFEVLTSMKSLHKHIDSSQLPLELDGTFPYCHRDWLSFRMKLEHLLQGCQGACAFLQGAIHKVESGKLPEKAEGAAVLLRSYRQLMKNILEDARLVRLQLEGGALLARLRKEESCVTLTHDYRDALDAASVLYNRVDEGVHRLVMLSNKRIQELELVMDFDKVEECFKEVSSWIENVGRKRLKETINLDDSLEMLLQAQKQFREFDLVASEYCRRGQEALKKMDRWEDFSSVDVHSYRVKLQTYKDQLEEFCTQLDENRHRISETVRLYEFFDKAYEWALEGMRHLACISMEDCSSAEHCAGVIKCLESYKGQHPDISDARFQEMKELACELKSDKGLKQWKFAWSKCQETKLVFEKKLEAALRTRRSLLSDHKAAAGEQPRAGGEAGSLSHRRHSEGAASGSHWDRTCSTSHCYNRPNCSPGWTKEKSLSPSLSCAGDVSAGEEFVCQAALSPGPHSSRVSFASGASKSPKLPEEKPNLESILETLEVKPSCTSTPATGKPPPRRMLRKAQSFDLPCGESLWSGCQRTLSEPARYGNTGVFIKGLEVSSTELVDRTFALRQQAAHSWAADCLLEGQRGCLSASDAKSWGSKLRHIIDEMVTTEREYVRSLCYIIDSYFPEMERLDLPQDLRGKRSVIFGNLEKLYDFHSQYFLRELESCCNHPLRVSHCFLRHKDQFGMYALYSKNKPKSDSLLASHGNTFFKFKQVQLGDKMDLASYLLKPIQRMSKYALLLKDLIKECSEAQEQELGYLRAAEEMVKFQLRHGNDLLAMDAIRDCDVNLKEQGQLVRQDEFTIWLGRRKCQRHVFLFEDLILFSKPKRIEGGFDVYIYKRSFKTADIGLTENSGDSGLRFEIWFRRRKSSDTYILQASSAETKQAWTSDIAKILWQQAARNKEIRMQEMVSMGVGNKPFLDIKPSEAAINDRAIDYIMKGRGARTRASIAVSLFDHSNPYKRTQAQLSAGSTPTAYSPSSSSSLLGPLNLHMYLDQALLPGVLAPRRPFDIGTCIEEDELEHETSSQPSLTTESSESSHCMSGSGSSGSDSGCVSSIPQESFCEDVGSPPYMPLGSQHSSAVEEKPRFTNSQYISAKAGQVTISSSTIV</sequence>
<dbReference type="Gene3D" id="1.20.900.10">
    <property type="entry name" value="Dbl homology (DH) domain"/>
    <property type="match status" value="1"/>
</dbReference>
<feature type="domain" description="PH" evidence="4">
    <location>
        <begin position="1093"/>
        <end position="1200"/>
    </location>
</feature>
<dbReference type="Gene3D" id="2.30.29.30">
    <property type="entry name" value="Pleckstrin-homology domain (PH domain)/Phosphotyrosine-binding domain (PTB)"/>
    <property type="match status" value="1"/>
</dbReference>
<feature type="domain" description="DH" evidence="5">
    <location>
        <begin position="904"/>
        <end position="1081"/>
    </location>
</feature>
<dbReference type="Pfam" id="PF22697">
    <property type="entry name" value="SOS1_NGEF_PH"/>
    <property type="match status" value="1"/>
</dbReference>
<keyword evidence="2" id="KW-0344">Guanine-nucleotide releasing factor</keyword>
<dbReference type="InterPro" id="IPR000219">
    <property type="entry name" value="DH_dom"/>
</dbReference>
<gene>
    <name evidence="6" type="primary">PLEKHG4</name>
    <name evidence="6" type="ORF">A306_00012743</name>
</gene>
<dbReference type="SUPFAM" id="SSF48065">
    <property type="entry name" value="DBL homology domain (DH-domain)"/>
    <property type="match status" value="1"/>
</dbReference>
<evidence type="ECO:0000259" key="5">
    <source>
        <dbReference type="PROSITE" id="PS50010"/>
    </source>
</evidence>
<dbReference type="CDD" id="cd00160">
    <property type="entry name" value="RhoGEF"/>
    <property type="match status" value="1"/>
</dbReference>